<dbReference type="InterPro" id="IPR036286">
    <property type="entry name" value="LexA/Signal_pep-like_sf"/>
</dbReference>
<feature type="active site" evidence="7">
    <location>
        <position position="145"/>
    </location>
</feature>
<evidence type="ECO:0000256" key="2">
    <source>
        <dbReference type="ARBA" id="ARBA00009370"/>
    </source>
</evidence>
<gene>
    <name evidence="11" type="ORF">SAMN05216578_101238</name>
</gene>
<dbReference type="PANTHER" id="PTHR43390:SF1">
    <property type="entry name" value="CHLOROPLAST PROCESSING PEPTIDASE"/>
    <property type="match status" value="1"/>
</dbReference>
<dbReference type="EC" id="3.4.21.89" evidence="3 8"/>
<dbReference type="GO" id="GO:0004252">
    <property type="term" value="F:serine-type endopeptidase activity"/>
    <property type="evidence" value="ECO:0007669"/>
    <property type="project" value="InterPro"/>
</dbReference>
<evidence type="ECO:0000313" key="12">
    <source>
        <dbReference type="Proteomes" id="UP000242815"/>
    </source>
</evidence>
<dbReference type="GO" id="GO:0009003">
    <property type="term" value="F:signal peptidase activity"/>
    <property type="evidence" value="ECO:0007669"/>
    <property type="project" value="UniProtKB-EC"/>
</dbReference>
<dbReference type="SUPFAM" id="SSF51306">
    <property type="entry name" value="LexA/Signal peptidase"/>
    <property type="match status" value="1"/>
</dbReference>
<evidence type="ECO:0000256" key="5">
    <source>
        <dbReference type="ARBA" id="ARBA00022670"/>
    </source>
</evidence>
<dbReference type="GO" id="GO:0016020">
    <property type="term" value="C:membrane"/>
    <property type="evidence" value="ECO:0007669"/>
    <property type="project" value="UniProtKB-SubCell"/>
</dbReference>
<sequence length="292" mass="32945">MHINFPLLLVIAVAVTGLLALLDLLWLAPARRRAVNAYESSAPVVDPGTLQRLNKEPLLVEYGKSFFPVLAVVLILRSFLVEPFQIPSGSMKPTLEVGDFILVNKFSYGIRLPVLDTRIIPVGEPQRGDVMVFRYPNDPRINYIKRVVGLPGDRIGYADKQLFVNGEPVERELLRTVADDEVPAGHPLQALARVDIYQEQLGDAVHEARYKKVSQTPPAREWMVPEGHYFMVGDNRDNSNDSRYWSSADMPTELWGMVPDNYIVGKAFAVWMHWPEPKLKNLPSFSRVGLID</sequence>
<dbReference type="InterPro" id="IPR019756">
    <property type="entry name" value="Pept_S26A_signal_pept_1_Ser-AS"/>
</dbReference>
<accession>A0A1I5ZQM5</accession>
<dbReference type="Gene3D" id="2.10.109.10">
    <property type="entry name" value="Umud Fragment, subunit A"/>
    <property type="match status" value="1"/>
</dbReference>
<comment type="similarity">
    <text evidence="2 9">Belongs to the peptidase S26 family.</text>
</comment>
<feature type="domain" description="Peptidase S26" evidence="10">
    <location>
        <begin position="60"/>
        <end position="271"/>
    </location>
</feature>
<organism evidence="11 12">
    <name type="scientific">Halopseudomonas formosensis</name>
    <dbReference type="NCBI Taxonomy" id="1002526"/>
    <lineage>
        <taxon>Bacteria</taxon>
        <taxon>Pseudomonadati</taxon>
        <taxon>Pseudomonadota</taxon>
        <taxon>Gammaproteobacteria</taxon>
        <taxon>Pseudomonadales</taxon>
        <taxon>Pseudomonadaceae</taxon>
        <taxon>Halopseudomonas</taxon>
    </lineage>
</organism>
<dbReference type="AlphaFoldDB" id="A0A1I5ZQM5"/>
<keyword evidence="6 8" id="KW-0378">Hydrolase</keyword>
<dbReference type="NCBIfam" id="TIGR02227">
    <property type="entry name" value="sigpep_I_bact"/>
    <property type="match status" value="1"/>
</dbReference>
<dbReference type="CDD" id="cd06530">
    <property type="entry name" value="S26_SPase_I"/>
    <property type="match status" value="1"/>
</dbReference>
<dbReference type="PROSITE" id="PS00501">
    <property type="entry name" value="SPASE_I_1"/>
    <property type="match status" value="1"/>
</dbReference>
<evidence type="ECO:0000313" key="11">
    <source>
        <dbReference type="EMBL" id="SFQ58742.1"/>
    </source>
</evidence>
<protein>
    <recommendedName>
        <fullName evidence="4 8">Signal peptidase I</fullName>
        <ecNumber evidence="3 8">3.4.21.89</ecNumber>
    </recommendedName>
</protein>
<keyword evidence="5 8" id="KW-0645">Protease</keyword>
<dbReference type="InterPro" id="IPR019533">
    <property type="entry name" value="Peptidase_S26"/>
</dbReference>
<comment type="subcellular location">
    <subcellularLocation>
        <location evidence="9">Membrane</location>
        <topology evidence="9">Multi-pass membrane protein</topology>
    </subcellularLocation>
</comment>
<dbReference type="Pfam" id="PF10502">
    <property type="entry name" value="Peptidase_S26"/>
    <property type="match status" value="1"/>
</dbReference>
<evidence type="ECO:0000256" key="1">
    <source>
        <dbReference type="ARBA" id="ARBA00000677"/>
    </source>
</evidence>
<dbReference type="InterPro" id="IPR019757">
    <property type="entry name" value="Pept_S26A_signal_pept_1_Lys-AS"/>
</dbReference>
<dbReference type="EMBL" id="FOYD01000001">
    <property type="protein sequence ID" value="SFQ58742.1"/>
    <property type="molecule type" value="Genomic_DNA"/>
</dbReference>
<evidence type="ECO:0000259" key="10">
    <source>
        <dbReference type="Pfam" id="PF10502"/>
    </source>
</evidence>
<dbReference type="PROSITE" id="PS00760">
    <property type="entry name" value="SPASE_I_2"/>
    <property type="match status" value="1"/>
</dbReference>
<evidence type="ECO:0000256" key="7">
    <source>
        <dbReference type="PIRSR" id="PIRSR600223-1"/>
    </source>
</evidence>
<evidence type="ECO:0000256" key="3">
    <source>
        <dbReference type="ARBA" id="ARBA00013208"/>
    </source>
</evidence>
<dbReference type="Proteomes" id="UP000242815">
    <property type="component" value="Unassembled WGS sequence"/>
</dbReference>
<dbReference type="PROSITE" id="PS00761">
    <property type="entry name" value="SPASE_I_3"/>
    <property type="match status" value="1"/>
</dbReference>
<dbReference type="OrthoDB" id="9815782at2"/>
<evidence type="ECO:0000256" key="8">
    <source>
        <dbReference type="RuleBase" id="RU003993"/>
    </source>
</evidence>
<dbReference type="PRINTS" id="PR00727">
    <property type="entry name" value="LEADERPTASE"/>
</dbReference>
<proteinExistence type="inferred from homology"/>
<feature type="active site" evidence="7">
    <location>
        <position position="90"/>
    </location>
</feature>
<dbReference type="RefSeq" id="WP_090536163.1">
    <property type="nucleotide sequence ID" value="NZ_FOYD01000001.1"/>
</dbReference>
<evidence type="ECO:0000256" key="6">
    <source>
        <dbReference type="ARBA" id="ARBA00022801"/>
    </source>
</evidence>
<evidence type="ECO:0000256" key="9">
    <source>
        <dbReference type="RuleBase" id="RU362042"/>
    </source>
</evidence>
<reference evidence="11 12" key="1">
    <citation type="submission" date="2016-10" db="EMBL/GenBank/DDBJ databases">
        <authorList>
            <person name="de Groot N.N."/>
        </authorList>
    </citation>
    <scope>NUCLEOTIDE SEQUENCE [LARGE SCALE GENOMIC DNA]</scope>
    <source>
        <strain evidence="11 12">JCM 18415</strain>
    </source>
</reference>
<dbReference type="STRING" id="1002526.SAMN05216578_101238"/>
<dbReference type="InterPro" id="IPR000223">
    <property type="entry name" value="Pept_S26A_signal_pept_1"/>
</dbReference>
<name>A0A1I5ZQM5_9GAMM</name>
<comment type="catalytic activity">
    <reaction evidence="1 8">
        <text>Cleavage of hydrophobic, N-terminal signal or leader sequences from secreted and periplasmic proteins.</text>
        <dbReference type="EC" id="3.4.21.89"/>
    </reaction>
</comment>
<dbReference type="PANTHER" id="PTHR43390">
    <property type="entry name" value="SIGNAL PEPTIDASE I"/>
    <property type="match status" value="1"/>
</dbReference>
<evidence type="ECO:0000256" key="4">
    <source>
        <dbReference type="ARBA" id="ARBA00019232"/>
    </source>
</evidence>
<dbReference type="GO" id="GO:0006465">
    <property type="term" value="P:signal peptide processing"/>
    <property type="evidence" value="ECO:0007669"/>
    <property type="project" value="InterPro"/>
</dbReference>
<dbReference type="InterPro" id="IPR019758">
    <property type="entry name" value="Pept_S26A_signal_pept_1_CS"/>
</dbReference>